<reference evidence="2" key="1">
    <citation type="submission" date="2021-03" db="EMBL/GenBank/DDBJ databases">
        <title>Draft genome sequence of rust myrtle Austropuccinia psidii MF-1, a brazilian biotype.</title>
        <authorList>
            <person name="Quecine M.C."/>
            <person name="Pachon D.M.R."/>
            <person name="Bonatelli M.L."/>
            <person name="Correr F.H."/>
            <person name="Franceschini L.M."/>
            <person name="Leite T.F."/>
            <person name="Margarido G.R.A."/>
            <person name="Almeida C.A."/>
            <person name="Ferrarezi J.A."/>
            <person name="Labate C.A."/>
        </authorList>
    </citation>
    <scope>NUCLEOTIDE SEQUENCE</scope>
    <source>
        <strain evidence="2">MF-1</strain>
    </source>
</reference>
<protein>
    <submittedName>
        <fullName evidence="2">Uncharacterized protein</fullName>
    </submittedName>
</protein>
<name>A0A9Q3IM69_9BASI</name>
<evidence type="ECO:0000256" key="1">
    <source>
        <dbReference type="SAM" id="MobiDB-lite"/>
    </source>
</evidence>
<comment type="caution">
    <text evidence="2">The sequence shown here is derived from an EMBL/GenBank/DDBJ whole genome shotgun (WGS) entry which is preliminary data.</text>
</comment>
<dbReference type="EMBL" id="AVOT02051682">
    <property type="protein sequence ID" value="MBW0546683.1"/>
    <property type="molecule type" value="Genomic_DNA"/>
</dbReference>
<evidence type="ECO:0000313" key="2">
    <source>
        <dbReference type="EMBL" id="MBW0546683.1"/>
    </source>
</evidence>
<sequence length="136" mass="15160">MPEPQRSDGGGAEGEDSLSSAQAMWWKVWSMGHKVGPMDPLEPQHIWAQGVILVVWDSNSLHGPQTIGHQNAYRAKKGPKPKISKNGHGDGQDPKWPQGHFWTFFQGQKGQDPSFYSSRFAIKARRAQNINLAKSQ</sequence>
<dbReference type="AlphaFoldDB" id="A0A9Q3IM69"/>
<dbReference type="Proteomes" id="UP000765509">
    <property type="component" value="Unassembled WGS sequence"/>
</dbReference>
<keyword evidence="3" id="KW-1185">Reference proteome</keyword>
<feature type="region of interest" description="Disordered" evidence="1">
    <location>
        <begin position="66"/>
        <end position="101"/>
    </location>
</feature>
<accession>A0A9Q3IM69</accession>
<feature type="compositionally biased region" description="Basic residues" evidence="1">
    <location>
        <begin position="74"/>
        <end position="85"/>
    </location>
</feature>
<gene>
    <name evidence="2" type="ORF">O181_086398</name>
</gene>
<proteinExistence type="predicted"/>
<evidence type="ECO:0000313" key="3">
    <source>
        <dbReference type="Proteomes" id="UP000765509"/>
    </source>
</evidence>
<organism evidence="2 3">
    <name type="scientific">Austropuccinia psidii MF-1</name>
    <dbReference type="NCBI Taxonomy" id="1389203"/>
    <lineage>
        <taxon>Eukaryota</taxon>
        <taxon>Fungi</taxon>
        <taxon>Dikarya</taxon>
        <taxon>Basidiomycota</taxon>
        <taxon>Pucciniomycotina</taxon>
        <taxon>Pucciniomycetes</taxon>
        <taxon>Pucciniales</taxon>
        <taxon>Sphaerophragmiaceae</taxon>
        <taxon>Austropuccinia</taxon>
    </lineage>
</organism>